<dbReference type="InterPro" id="IPR035914">
    <property type="entry name" value="Sperma_CUB_dom_sf"/>
</dbReference>
<evidence type="ECO:0000259" key="6">
    <source>
        <dbReference type="PROSITE" id="PS50240"/>
    </source>
</evidence>
<feature type="transmembrane region" description="Helical" evidence="5">
    <location>
        <begin position="67"/>
        <end position="89"/>
    </location>
</feature>
<dbReference type="CDD" id="cd00190">
    <property type="entry name" value="Tryp_SPc"/>
    <property type="match status" value="1"/>
</dbReference>
<proteinExistence type="predicted"/>
<dbReference type="PANTHER" id="PTHR36851:SF1">
    <property type="entry name" value="GLYCO_TRANS_2-LIKE DOMAIN-CONTAINING PROTEIN"/>
    <property type="match status" value="1"/>
</dbReference>
<feature type="transmembrane region" description="Helical" evidence="5">
    <location>
        <begin position="453"/>
        <end position="480"/>
    </location>
</feature>
<dbReference type="SMART" id="SM00020">
    <property type="entry name" value="Tryp_SPc"/>
    <property type="match status" value="1"/>
</dbReference>
<feature type="transmembrane region" description="Helical" evidence="5">
    <location>
        <begin position="510"/>
        <end position="528"/>
    </location>
</feature>
<gene>
    <name evidence="7" type="ORF">C1SCF055_LOCUS45187</name>
</gene>
<dbReference type="EMBL" id="CAMXCT020006833">
    <property type="protein sequence ID" value="CAL1174178.1"/>
    <property type="molecule type" value="Genomic_DNA"/>
</dbReference>
<dbReference type="PANTHER" id="PTHR36851">
    <property type="entry name" value="UNNAMED PRODUCT"/>
    <property type="match status" value="1"/>
</dbReference>
<evidence type="ECO:0000313" key="9">
    <source>
        <dbReference type="Proteomes" id="UP001152797"/>
    </source>
</evidence>
<evidence type="ECO:0000256" key="4">
    <source>
        <dbReference type="RuleBase" id="RU363034"/>
    </source>
</evidence>
<evidence type="ECO:0000256" key="3">
    <source>
        <dbReference type="ARBA" id="ARBA00023157"/>
    </source>
</evidence>
<dbReference type="InterPro" id="IPR009003">
    <property type="entry name" value="Peptidase_S1_PA"/>
</dbReference>
<keyword evidence="5" id="KW-1133">Transmembrane helix</keyword>
<accession>A0A9P1GU11</accession>
<dbReference type="AlphaFoldDB" id="A0A9P1GU11"/>
<dbReference type="EMBL" id="CAMXCT030006833">
    <property type="protein sequence ID" value="CAL4808115.1"/>
    <property type="molecule type" value="Genomic_DNA"/>
</dbReference>
<dbReference type="PROSITE" id="PS00134">
    <property type="entry name" value="TRYPSIN_HIS"/>
    <property type="match status" value="1"/>
</dbReference>
<evidence type="ECO:0000256" key="2">
    <source>
        <dbReference type="ARBA" id="ARBA00022825"/>
    </source>
</evidence>
<dbReference type="Pfam" id="PF00089">
    <property type="entry name" value="Trypsin"/>
    <property type="match status" value="1"/>
</dbReference>
<dbReference type="Proteomes" id="UP001152797">
    <property type="component" value="Unassembled WGS sequence"/>
</dbReference>
<dbReference type="SUPFAM" id="SSF49854">
    <property type="entry name" value="Spermadhesin, CUB domain"/>
    <property type="match status" value="1"/>
</dbReference>
<reference evidence="8 9" key="2">
    <citation type="submission" date="2024-05" db="EMBL/GenBank/DDBJ databases">
        <authorList>
            <person name="Chen Y."/>
            <person name="Shah S."/>
            <person name="Dougan E. K."/>
            <person name="Thang M."/>
            <person name="Chan C."/>
        </authorList>
    </citation>
    <scope>NUCLEOTIDE SEQUENCE [LARGE SCALE GENOMIC DNA]</scope>
</reference>
<dbReference type="Gene3D" id="2.40.10.10">
    <property type="entry name" value="Trypsin-like serine proteases"/>
    <property type="match status" value="1"/>
</dbReference>
<dbReference type="OrthoDB" id="93664at2759"/>
<reference evidence="7" key="1">
    <citation type="submission" date="2022-10" db="EMBL/GenBank/DDBJ databases">
        <authorList>
            <person name="Chen Y."/>
            <person name="Dougan E. K."/>
            <person name="Chan C."/>
            <person name="Rhodes N."/>
            <person name="Thang M."/>
        </authorList>
    </citation>
    <scope>NUCLEOTIDE SEQUENCE</scope>
</reference>
<feature type="transmembrane region" description="Helical" evidence="5">
    <location>
        <begin position="408"/>
        <end position="432"/>
    </location>
</feature>
<name>A0A9P1GU11_9DINO</name>
<feature type="transmembrane region" description="Helical" evidence="5">
    <location>
        <begin position="43"/>
        <end position="61"/>
    </location>
</feature>
<evidence type="ECO:0000256" key="5">
    <source>
        <dbReference type="SAM" id="Phobius"/>
    </source>
</evidence>
<sequence>MAQPQAQKQRSCERIFTTAPRGQYAVDEKQQNVKEKEFIIMRWNLLFLVFDFIIIPLPLWIDIFCPIFAAIYGLFVCWLGAFLLTVCALRSLHANFLMKRVVDETWEDKIPRNTEEERRLADNLQHLVMMCGYKEPMEVICQSIDSLAAQTAAHRLIVVIGLEEGTPDVAEKAARLKERYARSFKRFHVTKHPEQWAGGREIQGKCSNANYTMRAAVTRLEEYGDLDLSCTTATSCDTDSIFAPRYFENLGYQFLTCPKAKEVVWQAPIYYNHFLNERPFYVRAIGIMRAAYMLGFLILFNINTMSIFSFSLDLCIKGEFFHAHYQMDDIIYTLTCMQALQKRVEILMIPMPVISGPTSGTSHWEEFSEWFRQSERWTIGACEVFHYFVVKRRRYNCSAALSYGTWFVIYYGFILCSLTLTGIAGFINYALINAKHDTIDHMGQMTGQLPLDDAANTGVMIAGFSSLAWTYLVFLIFFYLDREGCKLIYHLKMKPQGAEDTSFCQNLKDWILMWPSLVMYSMVSYWAILKVAVYGKKVCGHDPSSKEGLKAGQGMRHPKSLLESQRRSTAQTFLKLAVPERERPKFTDIILWPIGTEDWTQCGILGKAAPQKTRIVHGKDADQCVWRWQVSLSTPTSQYCGGTLISPGHVLTAAHCLSHVRGPCAVRALRVHAGSRKRVPGTTGAVVERHAKKIFIHPLYNQNVPHDYDFAIIQLDKAMPLNECIGLACLPNKDEKPGANCSITGWGTLKSMGPTPDVLQEAAVTLLPDSVCERNYSYTKQVISGSMLCASGISEKGIVDTCQGDSGGPLSCREEGRYVLRGVTSWGQGCAYANFPGVYGKVQSVISWIEDVTSEKVRNVHADDKQETMNISGIDFNGSMWAVIKGNCTKDSDGCIMSPGYPQNYTPKSICVFAVNASAAVPIKVVNFSTEEKFDALISDCQYFSGSKGPDKFVPHGPIFWHSDDSIVSSGWKLCPETPERHGRLATPPPR</sequence>
<keyword evidence="4" id="KW-0378">Hydrolase</keyword>
<keyword evidence="9" id="KW-1185">Reference proteome</keyword>
<dbReference type="PROSITE" id="PS00135">
    <property type="entry name" value="TRYPSIN_SER"/>
    <property type="match status" value="1"/>
</dbReference>
<feature type="transmembrane region" description="Helical" evidence="5">
    <location>
        <begin position="280"/>
        <end position="302"/>
    </location>
</feature>
<dbReference type="PRINTS" id="PR00722">
    <property type="entry name" value="CHYMOTRYPSIN"/>
</dbReference>
<dbReference type="FunFam" id="2.40.10.10:FF:000003">
    <property type="entry name" value="Transmembrane serine protease 3"/>
    <property type="match status" value="1"/>
</dbReference>
<dbReference type="SUPFAM" id="SSF50494">
    <property type="entry name" value="Trypsin-like serine proteases"/>
    <property type="match status" value="1"/>
</dbReference>
<evidence type="ECO:0000256" key="1">
    <source>
        <dbReference type="ARBA" id="ARBA00022670"/>
    </source>
</evidence>
<keyword evidence="1 4" id="KW-0645">Protease</keyword>
<evidence type="ECO:0000313" key="8">
    <source>
        <dbReference type="EMBL" id="CAL4808115.1"/>
    </source>
</evidence>
<keyword evidence="3" id="KW-1015">Disulfide bond</keyword>
<feature type="domain" description="Peptidase S1" evidence="6">
    <location>
        <begin position="615"/>
        <end position="854"/>
    </location>
</feature>
<evidence type="ECO:0000313" key="7">
    <source>
        <dbReference type="EMBL" id="CAI4020803.1"/>
    </source>
</evidence>
<keyword evidence="5" id="KW-0472">Membrane</keyword>
<dbReference type="InterPro" id="IPR029044">
    <property type="entry name" value="Nucleotide-diphossugar_trans"/>
</dbReference>
<dbReference type="PROSITE" id="PS50240">
    <property type="entry name" value="TRYPSIN_DOM"/>
    <property type="match status" value="1"/>
</dbReference>
<dbReference type="InterPro" id="IPR001314">
    <property type="entry name" value="Peptidase_S1A"/>
</dbReference>
<keyword evidence="5 8" id="KW-0812">Transmembrane</keyword>
<dbReference type="GO" id="GO:0006508">
    <property type="term" value="P:proteolysis"/>
    <property type="evidence" value="ECO:0007669"/>
    <property type="project" value="UniProtKB-KW"/>
</dbReference>
<dbReference type="InterPro" id="IPR043504">
    <property type="entry name" value="Peptidase_S1_PA_chymotrypsin"/>
</dbReference>
<dbReference type="InterPro" id="IPR018114">
    <property type="entry name" value="TRYPSIN_HIS"/>
</dbReference>
<keyword evidence="2 4" id="KW-0720">Serine protease</keyword>
<dbReference type="GO" id="GO:0004252">
    <property type="term" value="F:serine-type endopeptidase activity"/>
    <property type="evidence" value="ECO:0007669"/>
    <property type="project" value="InterPro"/>
</dbReference>
<dbReference type="InterPro" id="IPR033116">
    <property type="entry name" value="TRYPSIN_SER"/>
</dbReference>
<dbReference type="SUPFAM" id="SSF53448">
    <property type="entry name" value="Nucleotide-diphospho-sugar transferases"/>
    <property type="match status" value="1"/>
</dbReference>
<organism evidence="7">
    <name type="scientific">Cladocopium goreaui</name>
    <dbReference type="NCBI Taxonomy" id="2562237"/>
    <lineage>
        <taxon>Eukaryota</taxon>
        <taxon>Sar</taxon>
        <taxon>Alveolata</taxon>
        <taxon>Dinophyceae</taxon>
        <taxon>Suessiales</taxon>
        <taxon>Symbiodiniaceae</taxon>
        <taxon>Cladocopium</taxon>
    </lineage>
</organism>
<comment type="caution">
    <text evidence="7">The sequence shown here is derived from an EMBL/GenBank/DDBJ whole genome shotgun (WGS) entry which is preliminary data.</text>
</comment>
<dbReference type="EMBL" id="CAMXCT010006833">
    <property type="protein sequence ID" value="CAI4020803.1"/>
    <property type="molecule type" value="Genomic_DNA"/>
</dbReference>
<dbReference type="InterPro" id="IPR001254">
    <property type="entry name" value="Trypsin_dom"/>
</dbReference>
<protein>
    <submittedName>
        <fullName evidence="8">Transmembrane protease serine 5 (Spinesin)</fullName>
    </submittedName>
</protein>